<dbReference type="GO" id="GO:0009651">
    <property type="term" value="P:response to salt stress"/>
    <property type="evidence" value="ECO:0007669"/>
    <property type="project" value="UniProtKB-ARBA"/>
</dbReference>
<feature type="region of interest" description="Disordered" evidence="1">
    <location>
        <begin position="313"/>
        <end position="436"/>
    </location>
</feature>
<reference evidence="4" key="1">
    <citation type="submission" date="2017-03" db="EMBL/GenBank/DDBJ databases">
        <title>Genomes of endolithic fungi from Antarctica.</title>
        <authorList>
            <person name="Coleine C."/>
            <person name="Masonjones S."/>
            <person name="Stajich J.E."/>
        </authorList>
    </citation>
    <scope>NUCLEOTIDE SEQUENCE [LARGE SCALE GENOMIC DNA]</scope>
    <source>
        <strain evidence="4">CCFEE 5527</strain>
    </source>
</reference>
<accession>A0A1V8SFT2</accession>
<feature type="compositionally biased region" description="Polar residues" evidence="1">
    <location>
        <begin position="222"/>
        <end position="239"/>
    </location>
</feature>
<dbReference type="AlphaFoldDB" id="A0A1V8SFT2"/>
<dbReference type="InterPro" id="IPR036412">
    <property type="entry name" value="HAD-like_sf"/>
</dbReference>
<feature type="compositionally biased region" description="Polar residues" evidence="1">
    <location>
        <begin position="93"/>
        <end position="107"/>
    </location>
</feature>
<comment type="caution">
    <text evidence="3">The sequence shown here is derived from an EMBL/GenBank/DDBJ whole genome shotgun (WGS) entry which is preliminary data.</text>
</comment>
<feature type="compositionally biased region" description="Polar residues" evidence="1">
    <location>
        <begin position="145"/>
        <end position="167"/>
    </location>
</feature>
<feature type="compositionally biased region" description="Basic and acidic residues" evidence="1">
    <location>
        <begin position="75"/>
        <end position="92"/>
    </location>
</feature>
<dbReference type="Pfam" id="PF03031">
    <property type="entry name" value="NIF"/>
    <property type="match status" value="1"/>
</dbReference>
<gene>
    <name evidence="3" type="ORF">B0A48_16324</name>
</gene>
<protein>
    <recommendedName>
        <fullName evidence="2">FCP1 homology domain-containing protein</fullName>
    </recommendedName>
</protein>
<feature type="compositionally biased region" description="Polar residues" evidence="1">
    <location>
        <begin position="395"/>
        <end position="414"/>
    </location>
</feature>
<dbReference type="FunFam" id="3.40.50.1000:FF:000043">
    <property type="entry name" value="General stress response phosphoprotein phosphatase Psr1/2"/>
    <property type="match status" value="1"/>
</dbReference>
<proteinExistence type="predicted"/>
<dbReference type="GO" id="GO:1904262">
    <property type="term" value="P:negative regulation of TORC1 signaling"/>
    <property type="evidence" value="ECO:0007669"/>
    <property type="project" value="UniProtKB-ARBA"/>
</dbReference>
<evidence type="ECO:0000256" key="1">
    <source>
        <dbReference type="SAM" id="MobiDB-lite"/>
    </source>
</evidence>
<dbReference type="PANTHER" id="PTHR12210">
    <property type="entry name" value="DULLARD PROTEIN PHOSPHATASE"/>
    <property type="match status" value="1"/>
</dbReference>
<dbReference type="FunCoup" id="A0A1V8SFT2">
    <property type="interactions" value="126"/>
</dbReference>
<dbReference type="OrthoDB" id="277011at2759"/>
<sequence length="621" mass="65154">MSSQTPAPPSAGQGLASSLQPLQTSAQDSLDPGRSDTQSPLGRVQGGVLPTSTEQTSLAAPGAQGTGAPSNAVDGVERSSVKRSFGDRRRDASTSSKRSNRQATNEKIAQPSGLAAAQASSQPKPKKKGFLSFLSCCSGPDDNTELGSSESAQPSKTPALSQPSRAKQPQTSAPAPNASATNTSADASKEVIDEKAGQVPASNAAPVAAAALPTTTSDPEKQNYSQSQPAPAIPTTTVHQPQTSIPQPTSQVPNQSSLPEPTANREVPNSVQQPASPPSLDTSHAGLGAAAGVVGVAGLAGAGLAAAPHVNVQAPTPTASQPEDEDAIIADRTPEQQHRDEDIEMNDAGVSLPLSKDDVAGGSVDADPTHARRESNGSNPRDLPPPPPLKERQAQVGNAQAVDNSASGSGSNIFAATPAPIAPSTHESQVSTPDQSQRWLLPAIKPEFRGRKCLVLDLDETLVHSSFKILHQADFTIPVEIEGQYHNVYVIKRPGVDAFLKRVGEIYEVVVFTASVSKYGDPLLDILDISKSVHHRLFRESCYNHQGNYVKDLSQVGRPLEETIIIDNSPTSYIFHPQHAVPISSWFSDAHDNELVDLVPFLEDLAGDQVRDVSVVLDVAL</sequence>
<dbReference type="InterPro" id="IPR011948">
    <property type="entry name" value="Dullard_phosphatase"/>
</dbReference>
<evidence type="ECO:0000313" key="4">
    <source>
        <dbReference type="Proteomes" id="UP000192596"/>
    </source>
</evidence>
<dbReference type="InterPro" id="IPR023214">
    <property type="entry name" value="HAD_sf"/>
</dbReference>
<feature type="domain" description="FCP1 homology" evidence="2">
    <location>
        <begin position="447"/>
        <end position="605"/>
    </location>
</feature>
<keyword evidence="4" id="KW-1185">Reference proteome</keyword>
<feature type="compositionally biased region" description="Low complexity" evidence="1">
    <location>
        <begin position="200"/>
        <end position="216"/>
    </location>
</feature>
<dbReference type="PROSITE" id="PS50969">
    <property type="entry name" value="FCP1"/>
    <property type="match status" value="1"/>
</dbReference>
<feature type="compositionally biased region" description="Low complexity" evidence="1">
    <location>
        <begin position="240"/>
        <end position="253"/>
    </location>
</feature>
<dbReference type="InterPro" id="IPR004274">
    <property type="entry name" value="FCP1_dom"/>
</dbReference>
<dbReference type="GO" id="GO:0016791">
    <property type="term" value="F:phosphatase activity"/>
    <property type="evidence" value="ECO:0007669"/>
    <property type="project" value="InterPro"/>
</dbReference>
<dbReference type="GO" id="GO:0045944">
    <property type="term" value="P:positive regulation of transcription by RNA polymerase II"/>
    <property type="evidence" value="ECO:0007669"/>
    <property type="project" value="UniProtKB-ARBA"/>
</dbReference>
<feature type="compositionally biased region" description="Basic and acidic residues" evidence="1">
    <location>
        <begin position="332"/>
        <end position="341"/>
    </location>
</feature>
<evidence type="ECO:0000259" key="2">
    <source>
        <dbReference type="PROSITE" id="PS50969"/>
    </source>
</evidence>
<dbReference type="NCBIfam" id="TIGR02251">
    <property type="entry name" value="HIF-SF_euk"/>
    <property type="match status" value="1"/>
</dbReference>
<dbReference type="CDD" id="cd07521">
    <property type="entry name" value="HAD_FCP1-like"/>
    <property type="match status" value="1"/>
</dbReference>
<dbReference type="SUPFAM" id="SSF56784">
    <property type="entry name" value="HAD-like"/>
    <property type="match status" value="1"/>
</dbReference>
<feature type="compositionally biased region" description="Polar residues" evidence="1">
    <location>
        <begin position="425"/>
        <end position="436"/>
    </location>
</feature>
<dbReference type="EMBL" id="NAJO01000049">
    <property type="protein sequence ID" value="OQN98018.1"/>
    <property type="molecule type" value="Genomic_DNA"/>
</dbReference>
<dbReference type="InterPro" id="IPR050365">
    <property type="entry name" value="TIM50"/>
</dbReference>
<dbReference type="Proteomes" id="UP000192596">
    <property type="component" value="Unassembled WGS sequence"/>
</dbReference>
<organism evidence="3 4">
    <name type="scientific">Cryoendolithus antarcticus</name>
    <dbReference type="NCBI Taxonomy" id="1507870"/>
    <lineage>
        <taxon>Eukaryota</taxon>
        <taxon>Fungi</taxon>
        <taxon>Dikarya</taxon>
        <taxon>Ascomycota</taxon>
        <taxon>Pezizomycotina</taxon>
        <taxon>Dothideomycetes</taxon>
        <taxon>Dothideomycetidae</taxon>
        <taxon>Cladosporiales</taxon>
        <taxon>Cladosporiaceae</taxon>
        <taxon>Cryoendolithus</taxon>
    </lineage>
</organism>
<dbReference type="Gene3D" id="3.40.50.1000">
    <property type="entry name" value="HAD superfamily/HAD-like"/>
    <property type="match status" value="1"/>
</dbReference>
<feature type="compositionally biased region" description="Basic and acidic residues" evidence="1">
    <location>
        <begin position="187"/>
        <end position="196"/>
    </location>
</feature>
<feature type="compositionally biased region" description="Polar residues" evidence="1">
    <location>
        <begin position="15"/>
        <end position="28"/>
    </location>
</feature>
<dbReference type="STRING" id="1507870.A0A1V8SFT2"/>
<feature type="compositionally biased region" description="Low complexity" evidence="1">
    <location>
        <begin position="168"/>
        <end position="185"/>
    </location>
</feature>
<evidence type="ECO:0000313" key="3">
    <source>
        <dbReference type="EMBL" id="OQN98018.1"/>
    </source>
</evidence>
<dbReference type="SMART" id="SM00577">
    <property type="entry name" value="CPDc"/>
    <property type="match status" value="1"/>
</dbReference>
<name>A0A1V8SFT2_9PEZI</name>
<dbReference type="InParanoid" id="A0A1V8SFT2"/>
<feature type="compositionally biased region" description="Polar residues" evidence="1">
    <location>
        <begin position="267"/>
        <end position="282"/>
    </location>
</feature>
<dbReference type="GO" id="GO:0034198">
    <property type="term" value="P:cellular response to amino acid starvation"/>
    <property type="evidence" value="ECO:0007669"/>
    <property type="project" value="UniProtKB-ARBA"/>
</dbReference>
<feature type="region of interest" description="Disordered" evidence="1">
    <location>
        <begin position="1"/>
        <end position="285"/>
    </location>
</feature>